<dbReference type="Proteomes" id="UP000198670">
    <property type="component" value="Unassembled WGS sequence"/>
</dbReference>
<dbReference type="Gene3D" id="2.130.10.130">
    <property type="entry name" value="Integrin alpha, N-terminal"/>
    <property type="match status" value="2"/>
</dbReference>
<dbReference type="SUPFAM" id="SSF69318">
    <property type="entry name" value="Integrin alpha N-terminal domain"/>
    <property type="match status" value="1"/>
</dbReference>
<dbReference type="InterPro" id="IPR010496">
    <property type="entry name" value="AL/BT2_dom"/>
</dbReference>
<keyword evidence="6" id="KW-1185">Reference proteome</keyword>
<dbReference type="InterPro" id="IPR013517">
    <property type="entry name" value="FG-GAP"/>
</dbReference>
<dbReference type="RefSeq" id="WP_090627640.1">
    <property type="nucleotide sequence ID" value="NZ_FOQO01000006.1"/>
</dbReference>
<dbReference type="STRING" id="1477437.SAMN05444682_106184"/>
<feature type="chain" id="PRO_5011635730" evidence="3">
    <location>
        <begin position="22"/>
        <end position="649"/>
    </location>
</feature>
<dbReference type="InterPro" id="IPR028994">
    <property type="entry name" value="Integrin_alpha_N"/>
</dbReference>
<proteinExistence type="predicted"/>
<dbReference type="Gene3D" id="2.60.120.560">
    <property type="entry name" value="Exo-inulinase, domain 1"/>
    <property type="match status" value="1"/>
</dbReference>
<evidence type="ECO:0000259" key="4">
    <source>
        <dbReference type="Pfam" id="PF06439"/>
    </source>
</evidence>
<reference evidence="5 6" key="1">
    <citation type="submission" date="2016-10" db="EMBL/GenBank/DDBJ databases">
        <authorList>
            <person name="de Groot N.N."/>
        </authorList>
    </citation>
    <scope>NUCLEOTIDE SEQUENCE [LARGE SCALE GENOMIC DNA]</scope>
    <source>
        <strain evidence="5 6">RK1</strain>
    </source>
</reference>
<feature type="region of interest" description="Disordered" evidence="2">
    <location>
        <begin position="144"/>
        <end position="186"/>
    </location>
</feature>
<protein>
    <submittedName>
        <fullName evidence="5">Repeat domain-containing protein</fullName>
    </submittedName>
</protein>
<sequence length="649" mass="71709">MKKKILIILLTLASVAGVSYAQEGETHGRGLSFKPDYSFEGASLARWNKVGTADWRAEKGEWIGKSTDTTASLLLLDRSFQDVTFNTLVKMEGDGEAGVLLRLEKTDGGWKGIFVSLRHDESAAYGLVLDDKGREVGRTLLRRAGGMMRVAPPPDPNATNSPNDNRQERQRQPNRSGENAGPVLPIPRPETAFQGNGWNQLECVLDMNILRGFINDGIGPGGAADEEFGEYGPIALYVKGKAVVRYKDFKYKDLAVRYTPKEASSTRYEVQQLSDMYYSFSSAAADINLDGNMDVVAGPHVYYGPDFTMYREIFQGVTYNPSQQFSEVNCQYTYDFNGDGWPDVFSASPFGRLYLNPKGESRRWEMHAVIPGNINSEVTIFKDIDDDGRPEIVYGTSGDRALKYSKFDPADPSKPWKVYLVSETGYYTAHGFGVGDINGDGRPDIINPNGWWEQPEQLDAGKTWTYHPVAFGRYGHRGGGMGGSVMAVYDVNGDGENDVVTSLNAHGFGLAWYEQQRDASGAIAFTRHMIMDDYSTDNAGGVTFSQLHGTTFADIDGDGIPDFIAGKRYWSHLDTHLDPDPQGPAVLYCFRTVRDAQAPGGARFEPELVHNRSGAGSDLLTVDLNRDGKLEIVSSTNRGTFIFWNKDID</sequence>
<dbReference type="OrthoDB" id="9816120at2"/>
<dbReference type="Pfam" id="PF06439">
    <property type="entry name" value="3keto-disac_hyd"/>
    <property type="match status" value="1"/>
</dbReference>
<evidence type="ECO:0000313" key="6">
    <source>
        <dbReference type="Proteomes" id="UP000198670"/>
    </source>
</evidence>
<evidence type="ECO:0000256" key="2">
    <source>
        <dbReference type="SAM" id="MobiDB-lite"/>
    </source>
</evidence>
<evidence type="ECO:0000256" key="1">
    <source>
        <dbReference type="ARBA" id="ARBA00022729"/>
    </source>
</evidence>
<keyword evidence="1 3" id="KW-0732">Signal</keyword>
<dbReference type="PANTHER" id="PTHR44103:SF1">
    <property type="entry name" value="PROPROTEIN CONVERTASE P"/>
    <property type="match status" value="1"/>
</dbReference>
<accession>A0A1I3LYT9</accession>
<evidence type="ECO:0000256" key="3">
    <source>
        <dbReference type="SAM" id="SignalP"/>
    </source>
</evidence>
<dbReference type="GO" id="GO:0016787">
    <property type="term" value="F:hydrolase activity"/>
    <property type="evidence" value="ECO:0007669"/>
    <property type="project" value="InterPro"/>
</dbReference>
<dbReference type="PANTHER" id="PTHR44103">
    <property type="entry name" value="PROPROTEIN CONVERTASE P"/>
    <property type="match status" value="1"/>
</dbReference>
<feature type="domain" description="3-keto-alpha-glucoside-1,2-lyase/3-keto-2-hydroxy-glucal hydratase" evidence="4">
    <location>
        <begin position="39"/>
        <end position="250"/>
    </location>
</feature>
<dbReference type="AlphaFoldDB" id="A0A1I3LYT9"/>
<dbReference type="Pfam" id="PF13517">
    <property type="entry name" value="FG-GAP_3"/>
    <property type="match status" value="1"/>
</dbReference>
<name>A0A1I3LYT9_9SPHI</name>
<feature type="signal peptide" evidence="3">
    <location>
        <begin position="1"/>
        <end position="21"/>
    </location>
</feature>
<dbReference type="EMBL" id="FOQO01000006">
    <property type="protein sequence ID" value="SFI89720.1"/>
    <property type="molecule type" value="Genomic_DNA"/>
</dbReference>
<organism evidence="5 6">
    <name type="scientific">Parapedobacter indicus</name>
    <dbReference type="NCBI Taxonomy" id="1477437"/>
    <lineage>
        <taxon>Bacteria</taxon>
        <taxon>Pseudomonadati</taxon>
        <taxon>Bacteroidota</taxon>
        <taxon>Sphingobacteriia</taxon>
        <taxon>Sphingobacteriales</taxon>
        <taxon>Sphingobacteriaceae</taxon>
        <taxon>Parapedobacter</taxon>
    </lineage>
</organism>
<gene>
    <name evidence="5" type="ORF">SAMN05444682_106184</name>
</gene>
<evidence type="ECO:0000313" key="5">
    <source>
        <dbReference type="EMBL" id="SFI89720.1"/>
    </source>
</evidence>